<gene>
    <name evidence="1" type="primary">metW</name>
    <name evidence="1" type="ORF">ED236_04415</name>
</gene>
<dbReference type="CDD" id="cd02440">
    <property type="entry name" value="AdoMet_MTases"/>
    <property type="match status" value="1"/>
</dbReference>
<dbReference type="RefSeq" id="WP_123236760.1">
    <property type="nucleotide sequence ID" value="NZ_RJVP01000002.1"/>
</dbReference>
<comment type="caution">
    <text evidence="1">The sequence shown here is derived from an EMBL/GenBank/DDBJ whole genome shotgun (WGS) entry which is preliminary data.</text>
</comment>
<dbReference type="NCBIfam" id="TIGR02081">
    <property type="entry name" value="metW"/>
    <property type="match status" value="1"/>
</dbReference>
<dbReference type="InterPro" id="IPR010743">
    <property type="entry name" value="Methionine_synth_MetW"/>
</dbReference>
<dbReference type="Pfam" id="PF07021">
    <property type="entry name" value="MetW"/>
    <property type="match status" value="1"/>
</dbReference>
<keyword evidence="2" id="KW-1185">Reference proteome</keyword>
<accession>A0A3N0V2Y6</accession>
<dbReference type="EMBL" id="RJVP01000002">
    <property type="protein sequence ID" value="ROH86952.1"/>
    <property type="molecule type" value="Genomic_DNA"/>
</dbReference>
<dbReference type="AlphaFoldDB" id="A0A3N0V2Y6"/>
<dbReference type="Gene3D" id="3.40.50.150">
    <property type="entry name" value="Vaccinia Virus protein VP39"/>
    <property type="match status" value="1"/>
</dbReference>
<reference evidence="1 2" key="1">
    <citation type="submission" date="2018-10" db="EMBL/GenBank/DDBJ databases">
        <authorList>
            <person name="Chen W.-M."/>
        </authorList>
    </citation>
    <scope>NUCLEOTIDE SEQUENCE [LARGE SCALE GENOMIC DNA]</scope>
    <source>
        <strain evidence="1 2">H-5</strain>
    </source>
</reference>
<evidence type="ECO:0000313" key="1">
    <source>
        <dbReference type="EMBL" id="ROH86952.1"/>
    </source>
</evidence>
<sequence>MTSPLNSAEFRQDFAIIAGWMTFGGKVLDLGCGDGSLLQFLRQSLEVRGYGVEKDDANCLAAMGNGVNVIQMDLEAGLSGFEARSFDVVILSQTLQAMRNTEGIVQEMLRVGREAIVTFPNFGYWRHRMQLIAGQMPVSEELPYQWYDTPNVHLCTIKDFDEFCVNHHIQVLERRVITNGEAVHRLPNLLGSLAMYRIRRD</sequence>
<proteinExistence type="predicted"/>
<name>A0A3N0V2Y6_9PROT</name>
<dbReference type="InterPro" id="IPR029063">
    <property type="entry name" value="SAM-dependent_MTases_sf"/>
</dbReference>
<organism evidence="1 2">
    <name type="scientific">Pseudomethylobacillus aquaticus</name>
    <dbReference type="NCBI Taxonomy" id="2676064"/>
    <lineage>
        <taxon>Bacteria</taxon>
        <taxon>Pseudomonadati</taxon>
        <taxon>Pseudomonadota</taxon>
        <taxon>Betaproteobacteria</taxon>
        <taxon>Nitrosomonadales</taxon>
        <taxon>Methylophilaceae</taxon>
        <taxon>Pseudomethylobacillus</taxon>
    </lineage>
</organism>
<dbReference type="SUPFAM" id="SSF53335">
    <property type="entry name" value="S-adenosyl-L-methionine-dependent methyltransferases"/>
    <property type="match status" value="1"/>
</dbReference>
<dbReference type="Proteomes" id="UP000275137">
    <property type="component" value="Unassembled WGS sequence"/>
</dbReference>
<protein>
    <submittedName>
        <fullName evidence="1">Methionine biosynthesis protein MetW</fullName>
    </submittedName>
</protein>
<evidence type="ECO:0000313" key="2">
    <source>
        <dbReference type="Proteomes" id="UP000275137"/>
    </source>
</evidence>